<keyword evidence="1" id="KW-0732">Signal</keyword>
<dbReference type="Proteomes" id="UP001172684">
    <property type="component" value="Unassembled WGS sequence"/>
</dbReference>
<feature type="chain" id="PRO_5047047872" evidence="1">
    <location>
        <begin position="25"/>
        <end position="132"/>
    </location>
</feature>
<keyword evidence="3" id="KW-1185">Reference proteome</keyword>
<reference evidence="2" key="1">
    <citation type="submission" date="2022-10" db="EMBL/GenBank/DDBJ databases">
        <title>Culturing micro-colonial fungi from biological soil crusts in the Mojave desert and describing Neophaeococcomyces mojavensis, and introducing the new genera and species Taxawa tesnikishii.</title>
        <authorList>
            <person name="Kurbessoian T."/>
            <person name="Stajich J.E."/>
        </authorList>
    </citation>
    <scope>NUCLEOTIDE SEQUENCE</scope>
    <source>
        <strain evidence="2">TK_1</strain>
    </source>
</reference>
<dbReference type="EMBL" id="JAPDRL010000003">
    <property type="protein sequence ID" value="KAJ9669222.1"/>
    <property type="molecule type" value="Genomic_DNA"/>
</dbReference>
<evidence type="ECO:0000313" key="2">
    <source>
        <dbReference type="EMBL" id="KAJ9669222.1"/>
    </source>
</evidence>
<evidence type="ECO:0000256" key="1">
    <source>
        <dbReference type="SAM" id="SignalP"/>
    </source>
</evidence>
<name>A0ABQ9P4B4_9PEZI</name>
<proteinExistence type="predicted"/>
<organism evidence="2 3">
    <name type="scientific">Coniosporium apollinis</name>
    <dbReference type="NCBI Taxonomy" id="61459"/>
    <lineage>
        <taxon>Eukaryota</taxon>
        <taxon>Fungi</taxon>
        <taxon>Dikarya</taxon>
        <taxon>Ascomycota</taxon>
        <taxon>Pezizomycotina</taxon>
        <taxon>Dothideomycetes</taxon>
        <taxon>Dothideomycetes incertae sedis</taxon>
        <taxon>Coniosporium</taxon>
    </lineage>
</organism>
<accession>A0ABQ9P4B4</accession>
<evidence type="ECO:0000313" key="3">
    <source>
        <dbReference type="Proteomes" id="UP001172684"/>
    </source>
</evidence>
<comment type="caution">
    <text evidence="2">The sequence shown here is derived from an EMBL/GenBank/DDBJ whole genome shotgun (WGS) entry which is preliminary data.</text>
</comment>
<sequence>MIKLTYLSAGLIAAAMNLLSAAYASPADLTATMDAKAEPTGLNRNLVEVNAVIHAFTDLGGHRAVFTLFPGECPDLPGAAAEICWRKKPNFRITAYKRNFDGTCNCTTSPFELEREDMRYDVQAYPCIKGEY</sequence>
<gene>
    <name evidence="2" type="ORF">H2201_000573</name>
</gene>
<feature type="signal peptide" evidence="1">
    <location>
        <begin position="1"/>
        <end position="24"/>
    </location>
</feature>
<protein>
    <submittedName>
        <fullName evidence="2">Uncharacterized protein</fullName>
    </submittedName>
</protein>